<keyword evidence="2" id="KW-0812">Transmembrane</keyword>
<evidence type="ECO:0000313" key="5">
    <source>
        <dbReference type="EMBL" id="KAJ6799142.1"/>
    </source>
</evidence>
<feature type="signal peptide" evidence="3">
    <location>
        <begin position="1"/>
        <end position="17"/>
    </location>
</feature>
<dbReference type="EMBL" id="JANAVB010039983">
    <property type="protein sequence ID" value="KAJ6799142.1"/>
    <property type="molecule type" value="Genomic_DNA"/>
</dbReference>
<feature type="region of interest" description="Disordered" evidence="1">
    <location>
        <begin position="75"/>
        <end position="118"/>
    </location>
</feature>
<feature type="transmembrane region" description="Helical" evidence="2">
    <location>
        <begin position="41"/>
        <end position="68"/>
    </location>
</feature>
<name>A0AAX6E4Z8_IRIPA</name>
<evidence type="ECO:0000313" key="6">
    <source>
        <dbReference type="EMBL" id="KAJ6847253.1"/>
    </source>
</evidence>
<keyword evidence="3" id="KW-0732">Signal</keyword>
<protein>
    <submittedName>
        <fullName evidence="5">Uncharacterized protein</fullName>
    </submittedName>
</protein>
<reference evidence="5" key="1">
    <citation type="journal article" date="2023" name="GigaByte">
        <title>Genome assembly of the bearded iris, Iris pallida Lam.</title>
        <authorList>
            <person name="Bruccoleri R.E."/>
            <person name="Oakeley E.J."/>
            <person name="Faust A.M.E."/>
            <person name="Altorfer M."/>
            <person name="Dessus-Babus S."/>
            <person name="Burckhardt D."/>
            <person name="Oertli M."/>
            <person name="Naumann U."/>
            <person name="Petersen F."/>
            <person name="Wong J."/>
        </authorList>
    </citation>
    <scope>NUCLEOTIDE SEQUENCE</scope>
    <source>
        <strain evidence="5">GSM-AAB239-AS_SAM_17_03QT</strain>
    </source>
</reference>
<feature type="chain" id="PRO_5044718633" evidence="3">
    <location>
        <begin position="18"/>
        <end position="118"/>
    </location>
</feature>
<keyword evidence="2" id="KW-0472">Membrane</keyword>
<accession>A0AAX6E4Z8</accession>
<keyword evidence="2" id="KW-1133">Transmembrane helix</keyword>
<reference evidence="5" key="2">
    <citation type="submission" date="2023-04" db="EMBL/GenBank/DDBJ databases">
        <authorList>
            <person name="Bruccoleri R.E."/>
            <person name="Oakeley E.J."/>
            <person name="Faust A.-M."/>
            <person name="Dessus-Babus S."/>
            <person name="Altorfer M."/>
            <person name="Burckhardt D."/>
            <person name="Oertli M."/>
            <person name="Naumann U."/>
            <person name="Petersen F."/>
            <person name="Wong J."/>
        </authorList>
    </citation>
    <scope>NUCLEOTIDE SEQUENCE</scope>
    <source>
        <strain evidence="5">GSM-AAB239-AS_SAM_17_03QT</strain>
        <tissue evidence="5">Leaf</tissue>
    </source>
</reference>
<dbReference type="EMBL" id="JANAVB010005596">
    <property type="protein sequence ID" value="KAJ6847253.1"/>
    <property type="molecule type" value="Genomic_DNA"/>
</dbReference>
<organism evidence="5 7">
    <name type="scientific">Iris pallida</name>
    <name type="common">Sweet iris</name>
    <dbReference type="NCBI Taxonomy" id="29817"/>
    <lineage>
        <taxon>Eukaryota</taxon>
        <taxon>Viridiplantae</taxon>
        <taxon>Streptophyta</taxon>
        <taxon>Embryophyta</taxon>
        <taxon>Tracheophyta</taxon>
        <taxon>Spermatophyta</taxon>
        <taxon>Magnoliopsida</taxon>
        <taxon>Liliopsida</taxon>
        <taxon>Asparagales</taxon>
        <taxon>Iridaceae</taxon>
        <taxon>Iridoideae</taxon>
        <taxon>Irideae</taxon>
        <taxon>Iris</taxon>
    </lineage>
</organism>
<dbReference type="AlphaFoldDB" id="A0AAX6E4Z8"/>
<evidence type="ECO:0000256" key="1">
    <source>
        <dbReference type="SAM" id="MobiDB-lite"/>
    </source>
</evidence>
<evidence type="ECO:0000313" key="7">
    <source>
        <dbReference type="Proteomes" id="UP001140949"/>
    </source>
</evidence>
<keyword evidence="7" id="KW-1185">Reference proteome</keyword>
<proteinExistence type="predicted"/>
<dbReference type="Proteomes" id="UP001140949">
    <property type="component" value="Unassembled WGS sequence"/>
</dbReference>
<evidence type="ECO:0000256" key="3">
    <source>
        <dbReference type="SAM" id="SignalP"/>
    </source>
</evidence>
<feature type="compositionally biased region" description="Low complexity" evidence="1">
    <location>
        <begin position="77"/>
        <end position="108"/>
    </location>
</feature>
<gene>
    <name evidence="4" type="ORF">M6B38_209485</name>
    <name evidence="5" type="ORF">M6B38_209490</name>
    <name evidence="6" type="ORF">M6B38_281435</name>
</gene>
<sequence>MFSLQVIGFLLIMVVNARKNINVSRLPPLNPPPSPPTPTVWTRPVIVNVALTAFGLVIGILSLIYTFWARNHPLPDSTAPTPTPATETTPTPATETTATPSPPAESSSVGENQLLEKV</sequence>
<dbReference type="EMBL" id="JANAVB010039983">
    <property type="protein sequence ID" value="KAJ6799141.1"/>
    <property type="molecule type" value="Genomic_DNA"/>
</dbReference>
<comment type="caution">
    <text evidence="5">The sequence shown here is derived from an EMBL/GenBank/DDBJ whole genome shotgun (WGS) entry which is preliminary data.</text>
</comment>
<evidence type="ECO:0000313" key="4">
    <source>
        <dbReference type="EMBL" id="KAJ6799141.1"/>
    </source>
</evidence>
<evidence type="ECO:0000256" key="2">
    <source>
        <dbReference type="SAM" id="Phobius"/>
    </source>
</evidence>